<accession>A0A6C0CFY4</accession>
<reference evidence="1" key="1">
    <citation type="journal article" date="2020" name="Nature">
        <title>Giant virus diversity and host interactions through global metagenomics.</title>
        <authorList>
            <person name="Schulz F."/>
            <person name="Roux S."/>
            <person name="Paez-Espino D."/>
            <person name="Jungbluth S."/>
            <person name="Walsh D.A."/>
            <person name="Denef V.J."/>
            <person name="McMahon K.D."/>
            <person name="Konstantinidis K.T."/>
            <person name="Eloe-Fadrosh E.A."/>
            <person name="Kyrpides N.C."/>
            <person name="Woyke T."/>
        </authorList>
    </citation>
    <scope>NUCLEOTIDE SEQUENCE</scope>
    <source>
        <strain evidence="1">GVMAG-M-3300020728-1</strain>
    </source>
</reference>
<dbReference type="AlphaFoldDB" id="A0A6C0CFY4"/>
<proteinExistence type="predicted"/>
<name>A0A6C0CFY4_9ZZZZ</name>
<evidence type="ECO:0000313" key="1">
    <source>
        <dbReference type="EMBL" id="QHT03197.1"/>
    </source>
</evidence>
<organism evidence="1">
    <name type="scientific">viral metagenome</name>
    <dbReference type="NCBI Taxonomy" id="1070528"/>
    <lineage>
        <taxon>unclassified sequences</taxon>
        <taxon>metagenomes</taxon>
        <taxon>organismal metagenomes</taxon>
    </lineage>
</organism>
<dbReference type="EMBL" id="MN739407">
    <property type="protein sequence ID" value="QHT03197.1"/>
    <property type="molecule type" value="Genomic_DNA"/>
</dbReference>
<protein>
    <submittedName>
        <fullName evidence="1">Uncharacterized protein</fullName>
    </submittedName>
</protein>
<sequence>MDNQFTTLSRSYRDNYLQYSLTGNQTYKSAYEAAKQGLDNIIQSMTTEVETNSSNLKNAVGADAASLFQDKQAGLSNVGGAIHTQKDRVVEAQMRQPPTPPAPSYITQYLVISGLLGAIVLLQLV</sequence>